<protein>
    <submittedName>
        <fullName evidence="1">Uncharacterized protein</fullName>
    </submittedName>
</protein>
<dbReference type="AlphaFoldDB" id="A0A0E9RE52"/>
<reference evidence="1" key="1">
    <citation type="submission" date="2014-11" db="EMBL/GenBank/DDBJ databases">
        <authorList>
            <person name="Amaro Gonzalez C."/>
        </authorList>
    </citation>
    <scope>NUCLEOTIDE SEQUENCE</scope>
</reference>
<name>A0A0E9RE52_ANGAN</name>
<dbReference type="EMBL" id="GBXM01081842">
    <property type="protein sequence ID" value="JAH26735.1"/>
    <property type="molecule type" value="Transcribed_RNA"/>
</dbReference>
<evidence type="ECO:0000313" key="1">
    <source>
        <dbReference type="EMBL" id="JAH26735.1"/>
    </source>
</evidence>
<reference evidence="1" key="2">
    <citation type="journal article" date="2015" name="Fish Shellfish Immunol.">
        <title>Early steps in the European eel (Anguilla anguilla)-Vibrio vulnificus interaction in the gills: Role of the RtxA13 toxin.</title>
        <authorList>
            <person name="Callol A."/>
            <person name="Pajuelo D."/>
            <person name="Ebbesson L."/>
            <person name="Teles M."/>
            <person name="MacKenzie S."/>
            <person name="Amaro C."/>
        </authorList>
    </citation>
    <scope>NUCLEOTIDE SEQUENCE</scope>
</reference>
<proteinExistence type="predicted"/>
<accession>A0A0E9RE52</accession>
<organism evidence="1">
    <name type="scientific">Anguilla anguilla</name>
    <name type="common">European freshwater eel</name>
    <name type="synonym">Muraena anguilla</name>
    <dbReference type="NCBI Taxonomy" id="7936"/>
    <lineage>
        <taxon>Eukaryota</taxon>
        <taxon>Metazoa</taxon>
        <taxon>Chordata</taxon>
        <taxon>Craniata</taxon>
        <taxon>Vertebrata</taxon>
        <taxon>Euteleostomi</taxon>
        <taxon>Actinopterygii</taxon>
        <taxon>Neopterygii</taxon>
        <taxon>Teleostei</taxon>
        <taxon>Anguilliformes</taxon>
        <taxon>Anguillidae</taxon>
        <taxon>Anguilla</taxon>
    </lineage>
</organism>
<sequence length="27" mass="3248">MRRQNAKCYFIILLTWRSTIVLALSCF</sequence>